<dbReference type="EMBL" id="JAPVEA010000007">
    <property type="protein sequence ID" value="KAJ5443626.1"/>
    <property type="molecule type" value="Genomic_DNA"/>
</dbReference>
<name>A0AAD6C168_9EURO</name>
<dbReference type="Proteomes" id="UP001213681">
    <property type="component" value="Unassembled WGS sequence"/>
</dbReference>
<reference evidence="2" key="1">
    <citation type="submission" date="2022-12" db="EMBL/GenBank/DDBJ databases">
        <authorList>
            <person name="Petersen C."/>
        </authorList>
    </citation>
    <scope>NUCLEOTIDE SEQUENCE</scope>
    <source>
        <strain evidence="2">IBT 16125</strain>
    </source>
</reference>
<protein>
    <submittedName>
        <fullName evidence="2">Uncharacterized protein</fullName>
    </submittedName>
</protein>
<keyword evidence="3" id="KW-1185">Reference proteome</keyword>
<reference evidence="2" key="2">
    <citation type="journal article" date="2023" name="IMA Fungus">
        <title>Comparative genomic study of the Penicillium genus elucidates a diverse pangenome and 15 lateral gene transfer events.</title>
        <authorList>
            <person name="Petersen C."/>
            <person name="Sorensen T."/>
            <person name="Nielsen M.R."/>
            <person name="Sondergaard T.E."/>
            <person name="Sorensen J.L."/>
            <person name="Fitzpatrick D.A."/>
            <person name="Frisvad J.C."/>
            <person name="Nielsen K.L."/>
        </authorList>
    </citation>
    <scope>NUCLEOTIDE SEQUENCE</scope>
    <source>
        <strain evidence="2">IBT 16125</strain>
    </source>
</reference>
<feature type="region of interest" description="Disordered" evidence="1">
    <location>
        <begin position="1"/>
        <end position="22"/>
    </location>
</feature>
<evidence type="ECO:0000313" key="3">
    <source>
        <dbReference type="Proteomes" id="UP001213681"/>
    </source>
</evidence>
<sequence>MGQTTVGSPRLHKSVASSVDDGELRHGGTVALAANLVLVDDPDNTTSVANIQLIAIWQNSQPVGTRDIVLIGTVRLEESNEAGNNGSLALFLQVDHMDPVIHSIREIVGAIEDHALINAGGVLGTRASKGQKEEKTVIKDHLVYVQNEGTEDGYEQEAEKSFEQYLFFETRLHPQLHLI</sequence>
<dbReference type="AlphaFoldDB" id="A0AAD6C168"/>
<organism evidence="2 3">
    <name type="scientific">Penicillium daleae</name>
    <dbReference type="NCBI Taxonomy" id="63821"/>
    <lineage>
        <taxon>Eukaryota</taxon>
        <taxon>Fungi</taxon>
        <taxon>Dikarya</taxon>
        <taxon>Ascomycota</taxon>
        <taxon>Pezizomycotina</taxon>
        <taxon>Eurotiomycetes</taxon>
        <taxon>Eurotiomycetidae</taxon>
        <taxon>Eurotiales</taxon>
        <taxon>Aspergillaceae</taxon>
        <taxon>Penicillium</taxon>
    </lineage>
</organism>
<dbReference type="GeneID" id="81601123"/>
<evidence type="ECO:0000256" key="1">
    <source>
        <dbReference type="SAM" id="MobiDB-lite"/>
    </source>
</evidence>
<gene>
    <name evidence="2" type="ORF">N7458_007498</name>
</gene>
<dbReference type="RefSeq" id="XP_056763706.1">
    <property type="nucleotide sequence ID" value="XM_056910880.1"/>
</dbReference>
<accession>A0AAD6C168</accession>
<comment type="caution">
    <text evidence="2">The sequence shown here is derived from an EMBL/GenBank/DDBJ whole genome shotgun (WGS) entry which is preliminary data.</text>
</comment>
<evidence type="ECO:0000313" key="2">
    <source>
        <dbReference type="EMBL" id="KAJ5443626.1"/>
    </source>
</evidence>
<proteinExistence type="predicted"/>